<dbReference type="Pfam" id="PF08167">
    <property type="entry name" value="RIX1"/>
    <property type="match status" value="1"/>
</dbReference>
<dbReference type="SUPFAM" id="SSF48371">
    <property type="entry name" value="ARM repeat"/>
    <property type="match status" value="1"/>
</dbReference>
<dbReference type="Proteomes" id="UP000007796">
    <property type="component" value="Unassembled WGS sequence"/>
</dbReference>
<name>F0XQ28_GROCL</name>
<dbReference type="eggNOG" id="ENOG502QSEW">
    <property type="taxonomic scope" value="Eukaryota"/>
</dbReference>
<feature type="domain" description="Pre-rRNA-processing protein RIX1 N-terminal" evidence="6">
    <location>
        <begin position="6"/>
        <end position="215"/>
    </location>
</feature>
<keyword evidence="8" id="KW-1185">Reference proteome</keyword>
<dbReference type="InterPro" id="IPR016024">
    <property type="entry name" value="ARM-type_fold"/>
</dbReference>
<dbReference type="GO" id="GO:0006364">
    <property type="term" value="P:rRNA processing"/>
    <property type="evidence" value="ECO:0007669"/>
    <property type="project" value="TreeGrafter"/>
</dbReference>
<evidence type="ECO:0000256" key="1">
    <source>
        <dbReference type="ARBA" id="ARBA00004123"/>
    </source>
</evidence>
<evidence type="ECO:0000256" key="4">
    <source>
        <dbReference type="ARBA" id="ARBA00023242"/>
    </source>
</evidence>
<evidence type="ECO:0000256" key="5">
    <source>
        <dbReference type="SAM" id="MobiDB-lite"/>
    </source>
</evidence>
<sequence>MSVPADLRVLCRKLVATTPGDLPALCPILVNHILRCGSPLSASAEQHNKSSSSEASVLVHKLKTQVNALLHGKNAHGRFAGMVLAKAIIDVGGWECLRTSENWVRGLLSILQRPDPFASKELCVVVLARIYTLLQEFPTLVREIATPTVPSFATACLQLLRPAAPGKPPKAPASVIEAVTRALAALIPHYPTTLRPFSVQIRNAVRAYVAPTASDSMVVPPSLRQSSRRLLVLLHYTAPKNNHADEWSKLLNGLIQDVHVTADQVFRAVRESTDPGSEYMPGEVSYEGLPEGGSDLSDDFPSWTGLQSGAERLAGLLDSITEVFRCPTKASVAVPLGRISSLVSRMSLVLPPAPGSNERDHSSLINPSIGRDERDELWSALPEIHVAAVGLLQSVARRMGAHAVPLAPEMLEDAVRMFSSDHHVPLMRQVTFSLVQSLLPSVGPSMSRATVGSLGVVVHACCQDILEASGFAQRQEKKDVAPVKNAVNIPKNKLATANADLFLNPSQATTSSTAAASTSELEAAHLRAAQDLLSSLLAHLPQQHVRKADRALLDRTAILSANKEAMLSSVLHPYVDRSGRYFANTIPFLARAFPNDLDLEVLRSNLRTAPHYFGDIFAMAAPGTVKDEEDGDSDEEVDDERGLLSGLDAAIMNGEEDVLMGNGEDGPMPAPLDGAGGFGLQTAFAERSKPADEAAVQPATAVFEPLTLKRKIEQDENLASTPKRPDTKQTTLDAVNDGSDAGDDDQDNDSDGSVQLDMVFDGEDDEESGNE</sequence>
<gene>
    <name evidence="7" type="ORF">CMQ_7341</name>
</gene>
<dbReference type="HOGENOM" id="CLU_016392_0_0_1"/>
<dbReference type="PANTHER" id="PTHR34105:SF1">
    <property type="entry name" value="PROLINE-, GLUTAMIC ACID- AND LEUCINE-RICH PROTEIN 1"/>
    <property type="match status" value="1"/>
</dbReference>
<dbReference type="RefSeq" id="XP_014169821.1">
    <property type="nucleotide sequence ID" value="XM_014314346.1"/>
</dbReference>
<dbReference type="InterPro" id="IPR012583">
    <property type="entry name" value="RIX1_N"/>
</dbReference>
<proteinExistence type="inferred from homology"/>
<dbReference type="PANTHER" id="PTHR34105">
    <property type="entry name" value="PROLINE-, GLUTAMIC ACID- AND LEUCINE-RICH PROTEIN 1"/>
    <property type="match status" value="1"/>
</dbReference>
<dbReference type="GO" id="GO:0005634">
    <property type="term" value="C:nucleus"/>
    <property type="evidence" value="ECO:0007669"/>
    <property type="project" value="UniProtKB-SubCell"/>
</dbReference>
<feature type="region of interest" description="Disordered" evidence="5">
    <location>
        <begin position="707"/>
        <end position="771"/>
    </location>
</feature>
<reference evidence="7 8" key="1">
    <citation type="journal article" date="2011" name="Proc. Natl. Acad. Sci. U.S.A.">
        <title>Genome and transcriptome analyses of the mountain pine beetle-fungal symbiont Grosmannia clavigera, a lodgepole pine pathogen.</title>
        <authorList>
            <person name="DiGuistini S."/>
            <person name="Wang Y."/>
            <person name="Liao N.Y."/>
            <person name="Taylor G."/>
            <person name="Tanguay P."/>
            <person name="Feau N."/>
            <person name="Henrissat B."/>
            <person name="Chan S.K."/>
            <person name="Hesse-Orce U."/>
            <person name="Alamouti S.M."/>
            <person name="Tsui C.K.M."/>
            <person name="Docking R.T."/>
            <person name="Levasseur A."/>
            <person name="Haridas S."/>
            <person name="Robertson G."/>
            <person name="Birol I."/>
            <person name="Holt R.A."/>
            <person name="Marra M.A."/>
            <person name="Hamelin R.C."/>
            <person name="Hirst M."/>
            <person name="Jones S.J.M."/>
            <person name="Bohlmann J."/>
            <person name="Breuil C."/>
        </authorList>
    </citation>
    <scope>NUCLEOTIDE SEQUENCE [LARGE SCALE GENOMIC DNA]</scope>
    <source>
        <strain evidence="8">kw1407 / UAMH 11150</strain>
    </source>
</reference>
<dbReference type="InParanoid" id="F0XQ28"/>
<evidence type="ECO:0000256" key="2">
    <source>
        <dbReference type="ARBA" id="ARBA00010511"/>
    </source>
</evidence>
<evidence type="ECO:0000259" key="6">
    <source>
        <dbReference type="Pfam" id="PF08167"/>
    </source>
</evidence>
<dbReference type="AlphaFoldDB" id="F0XQ28"/>
<dbReference type="EMBL" id="GL629801">
    <property type="protein sequence ID" value="EFX00339.1"/>
    <property type="molecule type" value="Genomic_DNA"/>
</dbReference>
<evidence type="ECO:0000256" key="3">
    <source>
        <dbReference type="ARBA" id="ARBA00021502"/>
    </source>
</evidence>
<evidence type="ECO:0000313" key="8">
    <source>
        <dbReference type="Proteomes" id="UP000007796"/>
    </source>
</evidence>
<dbReference type="STRING" id="655863.F0XQ28"/>
<comment type="similarity">
    <text evidence="2">Belongs to the RIX1/PELP1 family.</text>
</comment>
<accession>F0XQ28</accession>
<organism evidence="8">
    <name type="scientific">Grosmannia clavigera (strain kw1407 / UAMH 11150)</name>
    <name type="common">Blue stain fungus</name>
    <name type="synonym">Graphiocladiella clavigera</name>
    <dbReference type="NCBI Taxonomy" id="655863"/>
    <lineage>
        <taxon>Eukaryota</taxon>
        <taxon>Fungi</taxon>
        <taxon>Dikarya</taxon>
        <taxon>Ascomycota</taxon>
        <taxon>Pezizomycotina</taxon>
        <taxon>Sordariomycetes</taxon>
        <taxon>Sordariomycetidae</taxon>
        <taxon>Ophiostomatales</taxon>
        <taxon>Ophiostomataceae</taxon>
        <taxon>Leptographium</taxon>
    </lineage>
</organism>
<dbReference type="GeneID" id="25980875"/>
<evidence type="ECO:0000313" key="7">
    <source>
        <dbReference type="EMBL" id="EFX00339.1"/>
    </source>
</evidence>
<protein>
    <recommendedName>
        <fullName evidence="3">Pre-rRNA-processing protein RIX1</fullName>
    </recommendedName>
</protein>
<feature type="compositionally biased region" description="Acidic residues" evidence="5">
    <location>
        <begin position="740"/>
        <end position="750"/>
    </location>
</feature>
<keyword evidence="4" id="KW-0539">Nucleus</keyword>
<feature type="compositionally biased region" description="Acidic residues" evidence="5">
    <location>
        <begin position="760"/>
        <end position="771"/>
    </location>
</feature>
<dbReference type="OrthoDB" id="20900at2759"/>
<comment type="subcellular location">
    <subcellularLocation>
        <location evidence="1">Nucleus</location>
    </subcellularLocation>
</comment>